<dbReference type="PANTHER" id="PTHR30341">
    <property type="entry name" value="SODIUM ION/PROTON ANTIPORTER NHAA-RELATED"/>
    <property type="match status" value="1"/>
</dbReference>
<evidence type="ECO:0000256" key="2">
    <source>
        <dbReference type="ARBA" id="ARBA00022475"/>
    </source>
</evidence>
<dbReference type="OrthoDB" id="496974at2759"/>
<dbReference type="GO" id="GO:0006885">
    <property type="term" value="P:regulation of pH"/>
    <property type="evidence" value="ECO:0007669"/>
    <property type="project" value="InterPro"/>
</dbReference>
<keyword evidence="3 6" id="KW-0812">Transmembrane</keyword>
<dbReference type="RefSeq" id="XP_007509191.1">
    <property type="nucleotide sequence ID" value="XM_007509129.1"/>
</dbReference>
<feature type="transmembrane region" description="Helical" evidence="6">
    <location>
        <begin position="213"/>
        <end position="231"/>
    </location>
</feature>
<evidence type="ECO:0000256" key="1">
    <source>
        <dbReference type="ARBA" id="ARBA00004429"/>
    </source>
</evidence>
<dbReference type="Gene3D" id="1.20.1530.10">
    <property type="entry name" value="Na+/H+ antiporter like domain"/>
    <property type="match status" value="1"/>
</dbReference>
<feature type="transmembrane region" description="Helical" evidence="6">
    <location>
        <begin position="180"/>
        <end position="201"/>
    </location>
</feature>
<reference evidence="7 8" key="1">
    <citation type="submission" date="2011-10" db="EMBL/GenBank/DDBJ databases">
        <authorList>
            <person name="Genoscope - CEA"/>
        </authorList>
    </citation>
    <scope>NUCLEOTIDE SEQUENCE [LARGE SCALE GENOMIC DNA]</scope>
    <source>
        <strain evidence="7 8">RCC 1105</strain>
    </source>
</reference>
<dbReference type="GO" id="GO:0015385">
    <property type="term" value="F:sodium:proton antiporter activity"/>
    <property type="evidence" value="ECO:0007669"/>
    <property type="project" value="TreeGrafter"/>
</dbReference>
<gene>
    <name evidence="7" type="ordered locus">Bathy14g01770</name>
</gene>
<dbReference type="KEGG" id="bpg:Bathy14g01770"/>
<dbReference type="HAMAP" id="MF_01844">
    <property type="entry name" value="NhaA"/>
    <property type="match status" value="1"/>
</dbReference>
<dbReference type="STRING" id="41875.K8FCM2"/>
<feature type="transmembrane region" description="Helical" evidence="6">
    <location>
        <begin position="267"/>
        <end position="285"/>
    </location>
</feature>
<dbReference type="PANTHER" id="PTHR30341:SF0">
    <property type="entry name" value="NA(+)_H(+) ANTIPORTER NHAA"/>
    <property type="match status" value="1"/>
</dbReference>
<name>K8FCM2_9CHLO</name>
<comment type="subcellular location">
    <subcellularLocation>
        <location evidence="1">Cell inner membrane</location>
        <topology evidence="1">Multi-pass membrane protein</topology>
    </subcellularLocation>
</comment>
<feature type="transmembrane region" description="Helical" evidence="6">
    <location>
        <begin position="433"/>
        <end position="454"/>
    </location>
</feature>
<feature type="transmembrane region" description="Helical" evidence="6">
    <location>
        <begin position="297"/>
        <end position="324"/>
    </location>
</feature>
<dbReference type="GO" id="GO:0005886">
    <property type="term" value="C:plasma membrane"/>
    <property type="evidence" value="ECO:0007669"/>
    <property type="project" value="UniProtKB-SubCell"/>
</dbReference>
<feature type="transmembrane region" description="Helical" evidence="6">
    <location>
        <begin position="393"/>
        <end position="413"/>
    </location>
</feature>
<dbReference type="NCBIfam" id="TIGR00773">
    <property type="entry name" value="NhaA"/>
    <property type="match status" value="1"/>
</dbReference>
<dbReference type="Proteomes" id="UP000198341">
    <property type="component" value="Chromosome 14"/>
</dbReference>
<keyword evidence="5 6" id="KW-0472">Membrane</keyword>
<dbReference type="eggNOG" id="ENOG502RXDF">
    <property type="taxonomic scope" value="Eukaryota"/>
</dbReference>
<feature type="transmembrane region" description="Helical" evidence="6">
    <location>
        <begin position="139"/>
        <end position="159"/>
    </location>
</feature>
<evidence type="ECO:0000256" key="3">
    <source>
        <dbReference type="ARBA" id="ARBA00022692"/>
    </source>
</evidence>
<feature type="transmembrane region" description="Helical" evidence="6">
    <location>
        <begin position="358"/>
        <end position="381"/>
    </location>
</feature>
<dbReference type="Pfam" id="PF06965">
    <property type="entry name" value="Na_H_antiport_1"/>
    <property type="match status" value="1"/>
</dbReference>
<keyword evidence="4 6" id="KW-1133">Transmembrane helix</keyword>
<evidence type="ECO:0000313" key="8">
    <source>
        <dbReference type="Proteomes" id="UP000198341"/>
    </source>
</evidence>
<feature type="transmembrane region" description="Helical" evidence="6">
    <location>
        <begin position="95"/>
        <end position="119"/>
    </location>
</feature>
<sequence length="463" mass="50272">MIASSPFVARLVYTKPQCPGATIARATHPYKLKLLGESCEINGEVAERPLKLSSINFRRVNLASNLSNHQMNSQRRRLNTLMRVSASSLDKDVHYYLNNGLGSIVLLVATGVALIFANIAKTAPLYELFWSSYIGPKALNLSMTLHHWVNEGLMALFFFSVGLEIKREFIHGSLSSLKQAILPCFGAVGGMLVPMLFYLVFNLASSNGVMAGWAIPMATDIAFAMGIYGFFKNKMPTGVAAFLLTLATVDDLGAILVIAIFFSKTLIKEYVFLAIAVSGVMFSACKRKVTNTKVYMSLFVLLWYFLLQGGINADIAGVITALAIPGNSLAPIHSKAPPEHEGQSVTLLDHLIHAWSPWTTLLVMPLFALANTAVLIDRAVFGSIMTTPIGQGIFFGLMLGKPIGIAGISWLAINLRIAKFPEGMSLKHLGIVGLLGGIGFTMSLFLIEMALSVLHQLYLAVRS</sequence>
<evidence type="ECO:0000313" key="7">
    <source>
        <dbReference type="EMBL" id="CCO19648.1"/>
    </source>
</evidence>
<dbReference type="EMBL" id="FO082265">
    <property type="protein sequence ID" value="CCO19648.1"/>
    <property type="molecule type" value="Genomic_DNA"/>
</dbReference>
<evidence type="ECO:0000256" key="4">
    <source>
        <dbReference type="ARBA" id="ARBA00022989"/>
    </source>
</evidence>
<dbReference type="InterPro" id="IPR023171">
    <property type="entry name" value="Na/H_antiporter_dom_sf"/>
</dbReference>
<dbReference type="InterPro" id="IPR004670">
    <property type="entry name" value="NhaA"/>
</dbReference>
<evidence type="ECO:0000256" key="5">
    <source>
        <dbReference type="ARBA" id="ARBA00023136"/>
    </source>
</evidence>
<keyword evidence="2" id="KW-1003">Cell membrane</keyword>
<dbReference type="AlphaFoldDB" id="K8FCM2"/>
<evidence type="ECO:0000256" key="6">
    <source>
        <dbReference type="SAM" id="Phobius"/>
    </source>
</evidence>
<proteinExistence type="inferred from homology"/>
<dbReference type="GeneID" id="19011850"/>
<accession>K8FCM2</accession>
<organism evidence="7 8">
    <name type="scientific">Bathycoccus prasinos</name>
    <dbReference type="NCBI Taxonomy" id="41875"/>
    <lineage>
        <taxon>Eukaryota</taxon>
        <taxon>Viridiplantae</taxon>
        <taxon>Chlorophyta</taxon>
        <taxon>Mamiellophyceae</taxon>
        <taxon>Mamiellales</taxon>
        <taxon>Bathycoccaceae</taxon>
        <taxon>Bathycoccus</taxon>
    </lineage>
</organism>
<feature type="transmembrane region" description="Helical" evidence="6">
    <location>
        <begin position="238"/>
        <end position="261"/>
    </location>
</feature>
<protein>
    <submittedName>
        <fullName evidence="7">Na+/H+ antiporter NhaA</fullName>
    </submittedName>
</protein>
<keyword evidence="8" id="KW-1185">Reference proteome</keyword>